<evidence type="ECO:0000313" key="2">
    <source>
        <dbReference type="Proteomes" id="UP000499080"/>
    </source>
</evidence>
<reference evidence="1 2" key="1">
    <citation type="journal article" date="2019" name="Sci. Rep.">
        <title>Orb-weaving spider Araneus ventricosus genome elucidates the spidroin gene catalogue.</title>
        <authorList>
            <person name="Kono N."/>
            <person name="Nakamura H."/>
            <person name="Ohtoshi R."/>
            <person name="Moran D.A.P."/>
            <person name="Shinohara A."/>
            <person name="Yoshida Y."/>
            <person name="Fujiwara M."/>
            <person name="Mori M."/>
            <person name="Tomita M."/>
            <person name="Arakawa K."/>
        </authorList>
    </citation>
    <scope>NUCLEOTIDE SEQUENCE [LARGE SCALE GENOMIC DNA]</scope>
</reference>
<dbReference type="AlphaFoldDB" id="A0A4Y2MNF1"/>
<dbReference type="Proteomes" id="UP000499080">
    <property type="component" value="Unassembled WGS sequence"/>
</dbReference>
<dbReference type="EMBL" id="BGPR01007676">
    <property type="protein sequence ID" value="GBN28691.1"/>
    <property type="molecule type" value="Genomic_DNA"/>
</dbReference>
<protein>
    <submittedName>
        <fullName evidence="1">Uncharacterized protein</fullName>
    </submittedName>
</protein>
<accession>A0A4Y2MNF1</accession>
<name>A0A4Y2MNF1_ARAVE</name>
<sequence length="98" mass="11182">MPPEDTTSMWMRSRSISKRVISSGRGNYNGLGFPLPVMVRSSFRRRVGPWPVMAIRTPASALEPSQRPSLGYTRWLQARSGDFDTNLLVPTRKFQTPW</sequence>
<comment type="caution">
    <text evidence="1">The sequence shown here is derived from an EMBL/GenBank/DDBJ whole genome shotgun (WGS) entry which is preliminary data.</text>
</comment>
<gene>
    <name evidence="1" type="ORF">AVEN_95823_1</name>
</gene>
<proteinExistence type="predicted"/>
<keyword evidence="2" id="KW-1185">Reference proteome</keyword>
<organism evidence="1 2">
    <name type="scientific">Araneus ventricosus</name>
    <name type="common">Orbweaver spider</name>
    <name type="synonym">Epeira ventricosa</name>
    <dbReference type="NCBI Taxonomy" id="182803"/>
    <lineage>
        <taxon>Eukaryota</taxon>
        <taxon>Metazoa</taxon>
        <taxon>Ecdysozoa</taxon>
        <taxon>Arthropoda</taxon>
        <taxon>Chelicerata</taxon>
        <taxon>Arachnida</taxon>
        <taxon>Araneae</taxon>
        <taxon>Araneomorphae</taxon>
        <taxon>Entelegynae</taxon>
        <taxon>Araneoidea</taxon>
        <taxon>Araneidae</taxon>
        <taxon>Araneus</taxon>
    </lineage>
</organism>
<evidence type="ECO:0000313" key="1">
    <source>
        <dbReference type="EMBL" id="GBN28691.1"/>
    </source>
</evidence>